<dbReference type="Pfam" id="PF15221">
    <property type="entry name" value="LEP503"/>
    <property type="match status" value="1"/>
</dbReference>
<dbReference type="InterPro" id="IPR029194">
    <property type="entry name" value="LEP503"/>
</dbReference>
<proteinExistence type="predicted"/>
<sequence>MQPQHPIPQAAPSSLGRGFRDMALGFGRQKNLLGMNAGYGLIQSAKECLYFLLCCWCIKELID</sequence>
<comment type="caution">
    <text evidence="1">The sequence shown here is derived from an EMBL/GenBank/DDBJ whole genome shotgun (WGS) entry which is preliminary data.</text>
</comment>
<dbReference type="PANTHER" id="PTHR16968:SF2">
    <property type="entry name" value="LENS EPITHELIAL CELL PROTEIN LEP503"/>
    <property type="match status" value="1"/>
</dbReference>
<keyword evidence="2" id="KW-1185">Reference proteome</keyword>
<reference evidence="1 2" key="1">
    <citation type="submission" date="2021-05" db="EMBL/GenBank/DDBJ databases">
        <authorList>
            <person name="Zahm M."/>
            <person name="Klopp C."/>
            <person name="Cabau C."/>
            <person name="Kuhl H."/>
            <person name="Suciu R."/>
            <person name="Ciorpac M."/>
            <person name="Holostenco D."/>
            <person name="Gessner J."/>
            <person name="Wuertz S."/>
            <person name="Hohne C."/>
            <person name="Stock M."/>
            <person name="Gislard M."/>
            <person name="Lluch J."/>
            <person name="Milhes M."/>
            <person name="Lampietro C."/>
            <person name="Lopez Roques C."/>
            <person name="Donnadieu C."/>
            <person name="Du K."/>
            <person name="Schartl M."/>
            <person name="Guiguen Y."/>
        </authorList>
    </citation>
    <scope>NUCLEOTIDE SEQUENCE [LARGE SCALE GENOMIC DNA]</scope>
    <source>
        <strain evidence="1">Hh-F2</strain>
        <tissue evidence="1">Blood</tissue>
    </source>
</reference>
<evidence type="ECO:0000313" key="1">
    <source>
        <dbReference type="EMBL" id="KAK6467037.1"/>
    </source>
</evidence>
<dbReference type="EMBL" id="JAHFZB010000051">
    <property type="protein sequence ID" value="KAK6467037.1"/>
    <property type="molecule type" value="Genomic_DNA"/>
</dbReference>
<dbReference type="PANTHER" id="PTHR16968">
    <property type="entry name" value="LENS EPITHELIAL CELL PROTEIN LEP503"/>
    <property type="match status" value="1"/>
</dbReference>
<name>A0ABR0Y2Z6_HUSHU</name>
<evidence type="ECO:0000313" key="2">
    <source>
        <dbReference type="Proteomes" id="UP001369086"/>
    </source>
</evidence>
<organism evidence="1 2">
    <name type="scientific">Huso huso</name>
    <name type="common">Beluga</name>
    <name type="synonym">Acipenser huso</name>
    <dbReference type="NCBI Taxonomy" id="61971"/>
    <lineage>
        <taxon>Eukaryota</taxon>
        <taxon>Metazoa</taxon>
        <taxon>Chordata</taxon>
        <taxon>Craniata</taxon>
        <taxon>Vertebrata</taxon>
        <taxon>Euteleostomi</taxon>
        <taxon>Actinopterygii</taxon>
        <taxon>Chondrostei</taxon>
        <taxon>Acipenseriformes</taxon>
        <taxon>Acipenseridae</taxon>
        <taxon>Huso</taxon>
    </lineage>
</organism>
<gene>
    <name evidence="1" type="ORF">HHUSO_G35399</name>
</gene>
<dbReference type="Proteomes" id="UP001369086">
    <property type="component" value="Unassembled WGS sequence"/>
</dbReference>
<protein>
    <submittedName>
        <fullName evidence="1">Lens epithelial cell protein LEP503</fullName>
    </submittedName>
</protein>
<accession>A0ABR0Y2Z6</accession>